<evidence type="ECO:0000256" key="5">
    <source>
        <dbReference type="ARBA" id="ARBA00023306"/>
    </source>
</evidence>
<dbReference type="PANTHER" id="PTHR10265">
    <property type="entry name" value="CYCLIN-DEPENDENT KINASE INHIBITOR 1"/>
    <property type="match status" value="1"/>
</dbReference>
<keyword evidence="5" id="KW-0131">Cell cycle</keyword>
<dbReference type="InterPro" id="IPR044898">
    <property type="entry name" value="CDI_dom_sf"/>
</dbReference>
<evidence type="ECO:0000256" key="3">
    <source>
        <dbReference type="ARBA" id="ARBA00023013"/>
    </source>
</evidence>
<dbReference type="Proteomes" id="UP000326759">
    <property type="component" value="Unassembled WGS sequence"/>
</dbReference>
<accession>A0A5N5T0H3</accession>
<comment type="caution">
    <text evidence="8">The sequence shown here is derived from an EMBL/GenBank/DDBJ whole genome shotgun (WGS) entry which is preliminary data.</text>
</comment>
<keyword evidence="4" id="KW-0539">Nucleus</keyword>
<keyword evidence="9" id="KW-1185">Reference proteome</keyword>
<name>A0A5N5T0H3_9CRUS</name>
<dbReference type="OrthoDB" id="9940972at2759"/>
<evidence type="ECO:0000313" key="8">
    <source>
        <dbReference type="EMBL" id="KAB7499944.1"/>
    </source>
</evidence>
<feature type="compositionally biased region" description="Basic and acidic residues" evidence="6">
    <location>
        <begin position="219"/>
        <end position="241"/>
    </location>
</feature>
<sequence length="297" mass="32389">MSTRVLPFASYFNFSSRMSEFRGRIQPPPAPITQPGPSQNQDQATASLLPGQAIQNPPPAPTPRSARRNLFGPIDHEENMKLVQTELARIAESDSRRWNFDFRNEVPLEGRYSWETTKGADIPPAYEMPNLTARLTQLPTPASTSVVKTITSNVAKSTSAPSSNTTEVSETSTTSSSSSDRSNPLRSTLSTVTTATTTVYTTTTIQKQPQSNVTTNHKNTRDLGTDDTGKTHEHRKEDTSKAKNNTKQTYITDFLKVRKRPRSPVSSSESKAEGLSGGTSSAGDPTSSPLLKRAKTT</sequence>
<feature type="compositionally biased region" description="Polar residues" evidence="6">
    <location>
        <begin position="242"/>
        <end position="251"/>
    </location>
</feature>
<organism evidence="8 9">
    <name type="scientific">Armadillidium nasatum</name>
    <dbReference type="NCBI Taxonomy" id="96803"/>
    <lineage>
        <taxon>Eukaryota</taxon>
        <taxon>Metazoa</taxon>
        <taxon>Ecdysozoa</taxon>
        <taxon>Arthropoda</taxon>
        <taxon>Crustacea</taxon>
        <taxon>Multicrustacea</taxon>
        <taxon>Malacostraca</taxon>
        <taxon>Eumalacostraca</taxon>
        <taxon>Peracarida</taxon>
        <taxon>Isopoda</taxon>
        <taxon>Oniscidea</taxon>
        <taxon>Crinocheta</taxon>
        <taxon>Armadillidiidae</taxon>
        <taxon>Armadillidium</taxon>
    </lineage>
</organism>
<dbReference type="Pfam" id="PF02234">
    <property type="entry name" value="CDI"/>
    <property type="match status" value="1"/>
</dbReference>
<evidence type="ECO:0000256" key="4">
    <source>
        <dbReference type="ARBA" id="ARBA00023242"/>
    </source>
</evidence>
<evidence type="ECO:0000259" key="7">
    <source>
        <dbReference type="Pfam" id="PF02234"/>
    </source>
</evidence>
<dbReference type="EMBL" id="SEYY01015964">
    <property type="protein sequence ID" value="KAB7499944.1"/>
    <property type="molecule type" value="Genomic_DNA"/>
</dbReference>
<feature type="compositionally biased region" description="Low complexity" evidence="6">
    <location>
        <begin position="161"/>
        <end position="191"/>
    </location>
</feature>
<evidence type="ECO:0000256" key="6">
    <source>
        <dbReference type="SAM" id="MobiDB-lite"/>
    </source>
</evidence>
<feature type="domain" description="Cyclin-dependent kinase inhibitor" evidence="7">
    <location>
        <begin position="69"/>
        <end position="116"/>
    </location>
</feature>
<feature type="compositionally biased region" description="Polar residues" evidence="6">
    <location>
        <begin position="205"/>
        <end position="217"/>
    </location>
</feature>
<gene>
    <name evidence="8" type="primary">CDKN1B</name>
    <name evidence="8" type="ORF">Anas_01764</name>
</gene>
<protein>
    <submittedName>
        <fullName evidence="8">Cyclin-dependent kinase inhibitor 1B</fullName>
    </submittedName>
</protein>
<dbReference type="PANTHER" id="PTHR10265:SF45">
    <property type="entry name" value="DACAPO"/>
    <property type="match status" value="1"/>
</dbReference>
<dbReference type="AlphaFoldDB" id="A0A5N5T0H3"/>
<dbReference type="InterPro" id="IPR003175">
    <property type="entry name" value="CDI_dom"/>
</dbReference>
<evidence type="ECO:0000256" key="1">
    <source>
        <dbReference type="ARBA" id="ARBA00004123"/>
    </source>
</evidence>
<dbReference type="GO" id="GO:0005634">
    <property type="term" value="C:nucleus"/>
    <property type="evidence" value="ECO:0007669"/>
    <property type="project" value="UniProtKB-SubCell"/>
</dbReference>
<keyword evidence="3" id="KW-0649">Protein kinase inhibitor</keyword>
<feature type="region of interest" description="Disordered" evidence="6">
    <location>
        <begin position="152"/>
        <end position="191"/>
    </location>
</feature>
<dbReference type="GO" id="GO:0004861">
    <property type="term" value="F:cyclin-dependent protein serine/threonine kinase inhibitor activity"/>
    <property type="evidence" value="ECO:0007669"/>
    <property type="project" value="InterPro"/>
</dbReference>
<dbReference type="Gene3D" id="4.10.365.10">
    <property type="entry name" value="p27"/>
    <property type="match status" value="1"/>
</dbReference>
<proteinExistence type="inferred from homology"/>
<feature type="region of interest" description="Disordered" evidence="6">
    <location>
        <begin position="20"/>
        <end position="70"/>
    </location>
</feature>
<reference evidence="8 9" key="1">
    <citation type="journal article" date="2019" name="PLoS Biol.">
        <title>Sex chromosomes control vertical transmission of feminizing Wolbachia symbionts in an isopod.</title>
        <authorList>
            <person name="Becking T."/>
            <person name="Chebbi M.A."/>
            <person name="Giraud I."/>
            <person name="Moumen B."/>
            <person name="Laverre T."/>
            <person name="Caubet Y."/>
            <person name="Peccoud J."/>
            <person name="Gilbert C."/>
            <person name="Cordaux R."/>
        </authorList>
    </citation>
    <scope>NUCLEOTIDE SEQUENCE [LARGE SCALE GENOMIC DNA]</scope>
    <source>
        <strain evidence="8">ANa2</strain>
        <tissue evidence="8">Whole body excluding digestive tract and cuticle</tissue>
    </source>
</reference>
<evidence type="ECO:0000313" key="9">
    <source>
        <dbReference type="Proteomes" id="UP000326759"/>
    </source>
</evidence>
<evidence type="ECO:0000256" key="2">
    <source>
        <dbReference type="ARBA" id="ARBA00006726"/>
    </source>
</evidence>
<comment type="subcellular location">
    <subcellularLocation>
        <location evidence="1">Nucleus</location>
    </subcellularLocation>
</comment>
<feature type="region of interest" description="Disordered" evidence="6">
    <location>
        <begin position="203"/>
        <end position="297"/>
    </location>
</feature>
<dbReference type="GO" id="GO:0051726">
    <property type="term" value="P:regulation of cell cycle"/>
    <property type="evidence" value="ECO:0007669"/>
    <property type="project" value="InterPro"/>
</dbReference>
<comment type="similarity">
    <text evidence="2">Belongs to the CDI family.</text>
</comment>
<feature type="compositionally biased region" description="Polar residues" evidence="6">
    <location>
        <begin position="278"/>
        <end position="289"/>
    </location>
</feature>